<evidence type="ECO:0000256" key="2">
    <source>
        <dbReference type="SAM" id="MobiDB-lite"/>
    </source>
</evidence>
<dbReference type="Proteomes" id="UP000238479">
    <property type="component" value="Chromosome 5"/>
</dbReference>
<dbReference type="AlphaFoldDB" id="A0A2P6QD67"/>
<dbReference type="PANTHER" id="PTHR34570">
    <property type="entry name" value="OS03G0593100 PROTEIN"/>
    <property type="match status" value="1"/>
</dbReference>
<organism evidence="3 4">
    <name type="scientific">Rosa chinensis</name>
    <name type="common">China rose</name>
    <dbReference type="NCBI Taxonomy" id="74649"/>
    <lineage>
        <taxon>Eukaryota</taxon>
        <taxon>Viridiplantae</taxon>
        <taxon>Streptophyta</taxon>
        <taxon>Embryophyta</taxon>
        <taxon>Tracheophyta</taxon>
        <taxon>Spermatophyta</taxon>
        <taxon>Magnoliopsida</taxon>
        <taxon>eudicotyledons</taxon>
        <taxon>Gunneridae</taxon>
        <taxon>Pentapetalae</taxon>
        <taxon>rosids</taxon>
        <taxon>fabids</taxon>
        <taxon>Rosales</taxon>
        <taxon>Rosaceae</taxon>
        <taxon>Rosoideae</taxon>
        <taxon>Rosoideae incertae sedis</taxon>
        <taxon>Rosa</taxon>
    </lineage>
</organism>
<gene>
    <name evidence="3" type="ORF">RchiOBHm_Chr5g0042781</name>
</gene>
<proteinExistence type="predicted"/>
<evidence type="ECO:0000256" key="1">
    <source>
        <dbReference type="SAM" id="Coils"/>
    </source>
</evidence>
<feature type="region of interest" description="Disordered" evidence="2">
    <location>
        <begin position="96"/>
        <end position="119"/>
    </location>
</feature>
<sequence length="119" mass="13721">MARSQSLNDGTVKVHSSISLLQERFRQLQRAKEMREERELVRQLIAESAERGNQTQAAPHFEQMGLVFQSEMTGSQRKPQPQASMYLQPSYLQSKQNYQAVMRRPSKLDDSDVDTSLHL</sequence>
<accession>A0A2P6QD67</accession>
<feature type="coiled-coil region" evidence="1">
    <location>
        <begin position="18"/>
        <end position="51"/>
    </location>
</feature>
<dbReference type="EMBL" id="PDCK01000043">
    <property type="protein sequence ID" value="PRQ32116.1"/>
    <property type="molecule type" value="Genomic_DNA"/>
</dbReference>
<dbReference type="PANTHER" id="PTHR34570:SF12">
    <property type="entry name" value="EXPRESSED PROTEIN"/>
    <property type="match status" value="1"/>
</dbReference>
<comment type="caution">
    <text evidence="3">The sequence shown here is derived from an EMBL/GenBank/DDBJ whole genome shotgun (WGS) entry which is preliminary data.</text>
</comment>
<evidence type="ECO:0000313" key="3">
    <source>
        <dbReference type="EMBL" id="PRQ32116.1"/>
    </source>
</evidence>
<feature type="compositionally biased region" description="Basic and acidic residues" evidence="2">
    <location>
        <begin position="106"/>
        <end position="119"/>
    </location>
</feature>
<dbReference type="Gramene" id="PRQ32116">
    <property type="protein sequence ID" value="PRQ32116"/>
    <property type="gene ID" value="RchiOBHm_Chr5g0042781"/>
</dbReference>
<evidence type="ECO:0000313" key="4">
    <source>
        <dbReference type="Proteomes" id="UP000238479"/>
    </source>
</evidence>
<keyword evidence="4" id="KW-1185">Reference proteome</keyword>
<keyword evidence="1" id="KW-0175">Coiled coil</keyword>
<protein>
    <submittedName>
        <fullName evidence="3">Uncharacterized protein</fullName>
    </submittedName>
</protein>
<dbReference type="OMA" id="INEPPNW"/>
<name>A0A2P6QD67_ROSCH</name>
<reference evidence="3 4" key="1">
    <citation type="journal article" date="2018" name="Nat. Genet.">
        <title>The Rosa genome provides new insights in the design of modern roses.</title>
        <authorList>
            <person name="Bendahmane M."/>
        </authorList>
    </citation>
    <scope>NUCLEOTIDE SEQUENCE [LARGE SCALE GENOMIC DNA]</scope>
    <source>
        <strain evidence="4">cv. Old Blush</strain>
    </source>
</reference>